<dbReference type="OrthoDB" id="29460at2759"/>
<evidence type="ECO:0000256" key="14">
    <source>
        <dbReference type="ARBA" id="ARBA00023128"/>
    </source>
</evidence>
<dbReference type="GO" id="GO:0005802">
    <property type="term" value="C:trans-Golgi network"/>
    <property type="evidence" value="ECO:0007669"/>
    <property type="project" value="TreeGrafter"/>
</dbReference>
<evidence type="ECO:0000256" key="9">
    <source>
        <dbReference type="ARBA" id="ARBA00022729"/>
    </source>
</evidence>
<evidence type="ECO:0000256" key="10">
    <source>
        <dbReference type="ARBA" id="ARBA00022927"/>
    </source>
</evidence>
<sequence>MRAIYLSYIVLSLAGLMFDINESVDPQNIVCTSKISSCACQTDDGIIDLSPLDTKDPSNPALKEQYDPNNKNHYSWNPCSGFSMGNCTDVASCQQDNHDHIPLGTQDDAQFVTDPDLGLEITYSASWYDTIRTAHIQLLCDPTADSPTYDVQGETKSRNYMISVTSKYCCPQQAPPVTSPPAGQQLLGISIGTILCIALAVIVPTYFIVGMAVMHRRGATGTAMVPNVEFWKGIPSLVKDGTMFLVTKVTKRGEYNRM</sequence>
<keyword evidence="9" id="KW-0732">Signal</keyword>
<dbReference type="Pfam" id="PF09451">
    <property type="entry name" value="ATG27"/>
    <property type="match status" value="1"/>
</dbReference>
<dbReference type="InterPro" id="IPR009011">
    <property type="entry name" value="Man6P_isomerase_rcpt-bd_dom_sf"/>
</dbReference>
<dbReference type="InterPro" id="IPR018939">
    <property type="entry name" value="Autophagy-rel_prot_27"/>
</dbReference>
<reference evidence="18" key="1">
    <citation type="submission" date="2022-03" db="EMBL/GenBank/DDBJ databases">
        <authorList>
            <person name="Martin C."/>
        </authorList>
    </citation>
    <scope>NUCLEOTIDE SEQUENCE</scope>
</reference>
<keyword evidence="19" id="KW-1185">Reference proteome</keyword>
<evidence type="ECO:0000256" key="5">
    <source>
        <dbReference type="ARBA" id="ARBA00005363"/>
    </source>
</evidence>
<dbReference type="EMBL" id="CAIIXF020000006">
    <property type="protein sequence ID" value="CAH1786549.1"/>
    <property type="molecule type" value="Genomic_DNA"/>
</dbReference>
<name>A0A8J1XVM1_OWEFU</name>
<gene>
    <name evidence="18" type="ORF">OFUS_LOCUS12429</name>
</gene>
<dbReference type="SUPFAM" id="SSF50911">
    <property type="entry name" value="Mannose 6-phosphate receptor domain"/>
    <property type="match status" value="1"/>
</dbReference>
<dbReference type="PROSITE" id="PS51914">
    <property type="entry name" value="MRH"/>
    <property type="match status" value="1"/>
</dbReference>
<evidence type="ECO:0000256" key="6">
    <source>
        <dbReference type="ARBA" id="ARBA00013776"/>
    </source>
</evidence>
<comment type="subcellular location">
    <subcellularLocation>
        <location evidence="2">Cytoplasmic vesicle membrane</location>
        <topology evidence="2">Single-pass type I membrane protein</topology>
    </subcellularLocation>
    <subcellularLocation>
        <location evidence="3">Golgi apparatus membrane</location>
    </subcellularLocation>
    <subcellularLocation>
        <location evidence="1">Mitochondrion membrane</location>
        <topology evidence="1">Single-pass membrane protein</topology>
    </subcellularLocation>
    <subcellularLocation>
        <location evidence="4">Preautophagosomal structure membrane</location>
        <topology evidence="4">Single-pass type I membrane protein</topology>
    </subcellularLocation>
</comment>
<keyword evidence="16" id="KW-1015">Disulfide bond</keyword>
<keyword evidence="7" id="KW-0813">Transport</keyword>
<keyword evidence="12" id="KW-0072">Autophagy</keyword>
<evidence type="ECO:0000256" key="17">
    <source>
        <dbReference type="ARBA" id="ARBA00023329"/>
    </source>
</evidence>
<dbReference type="Proteomes" id="UP000749559">
    <property type="component" value="Unassembled WGS sequence"/>
</dbReference>
<evidence type="ECO:0000256" key="4">
    <source>
        <dbReference type="ARBA" id="ARBA00004472"/>
    </source>
</evidence>
<dbReference type="GO" id="GO:0010008">
    <property type="term" value="C:endosome membrane"/>
    <property type="evidence" value="ECO:0007669"/>
    <property type="project" value="UniProtKB-SubCell"/>
</dbReference>
<dbReference type="PANTHER" id="PTHR15071">
    <property type="entry name" value="MANNOSE-6-PHOSPHATE RECEPTOR FAMILY MEMBER"/>
    <property type="match status" value="1"/>
</dbReference>
<evidence type="ECO:0000256" key="15">
    <source>
        <dbReference type="ARBA" id="ARBA00023136"/>
    </source>
</evidence>
<evidence type="ECO:0000256" key="2">
    <source>
        <dbReference type="ARBA" id="ARBA00004358"/>
    </source>
</evidence>
<evidence type="ECO:0000256" key="16">
    <source>
        <dbReference type="ARBA" id="ARBA00023157"/>
    </source>
</evidence>
<keyword evidence="14" id="KW-0496">Mitochondrion</keyword>
<protein>
    <recommendedName>
        <fullName evidence="6">Autophagy-related protein 27</fullName>
    </recommendedName>
</protein>
<evidence type="ECO:0000256" key="1">
    <source>
        <dbReference type="ARBA" id="ARBA00004304"/>
    </source>
</evidence>
<keyword evidence="10" id="KW-0653">Protein transport</keyword>
<comment type="similarity">
    <text evidence="5">Belongs to the ATG27 family.</text>
</comment>
<keyword evidence="17" id="KW-0968">Cytoplasmic vesicle</keyword>
<proteinExistence type="inferred from homology"/>
<keyword evidence="15" id="KW-0472">Membrane</keyword>
<keyword evidence="13" id="KW-0333">Golgi apparatus</keyword>
<evidence type="ECO:0000256" key="7">
    <source>
        <dbReference type="ARBA" id="ARBA00022448"/>
    </source>
</evidence>
<evidence type="ECO:0000256" key="13">
    <source>
        <dbReference type="ARBA" id="ARBA00023034"/>
    </source>
</evidence>
<dbReference type="PANTHER" id="PTHR15071:SF0">
    <property type="entry name" value="MANNOSE 6-PHOSPHATE RECEPTOR-LIKE PROTEIN 1"/>
    <property type="match status" value="1"/>
</dbReference>
<evidence type="ECO:0000313" key="18">
    <source>
        <dbReference type="EMBL" id="CAH1786549.1"/>
    </source>
</evidence>
<evidence type="ECO:0000256" key="8">
    <source>
        <dbReference type="ARBA" id="ARBA00022692"/>
    </source>
</evidence>
<evidence type="ECO:0000313" key="19">
    <source>
        <dbReference type="Proteomes" id="UP000749559"/>
    </source>
</evidence>
<keyword evidence="11" id="KW-1133">Transmembrane helix</keyword>
<dbReference type="GO" id="GO:0034045">
    <property type="term" value="C:phagophore assembly site membrane"/>
    <property type="evidence" value="ECO:0007669"/>
    <property type="project" value="UniProtKB-SubCell"/>
</dbReference>
<dbReference type="GO" id="GO:0006914">
    <property type="term" value="P:autophagy"/>
    <property type="evidence" value="ECO:0007669"/>
    <property type="project" value="UniProtKB-KW"/>
</dbReference>
<evidence type="ECO:0000256" key="12">
    <source>
        <dbReference type="ARBA" id="ARBA00023006"/>
    </source>
</evidence>
<comment type="caution">
    <text evidence="18">The sequence shown here is derived from an EMBL/GenBank/DDBJ whole genome shotgun (WGS) entry which is preliminary data.</text>
</comment>
<dbReference type="AlphaFoldDB" id="A0A8J1XVM1"/>
<evidence type="ECO:0000256" key="3">
    <source>
        <dbReference type="ARBA" id="ARBA00004394"/>
    </source>
</evidence>
<dbReference type="Gene3D" id="2.70.130.10">
    <property type="entry name" value="Mannose-6-phosphate receptor binding domain"/>
    <property type="match status" value="1"/>
</dbReference>
<evidence type="ECO:0000256" key="11">
    <source>
        <dbReference type="ARBA" id="ARBA00022989"/>
    </source>
</evidence>
<organism evidence="18 19">
    <name type="scientific">Owenia fusiformis</name>
    <name type="common">Polychaete worm</name>
    <dbReference type="NCBI Taxonomy" id="6347"/>
    <lineage>
        <taxon>Eukaryota</taxon>
        <taxon>Metazoa</taxon>
        <taxon>Spiralia</taxon>
        <taxon>Lophotrochozoa</taxon>
        <taxon>Annelida</taxon>
        <taxon>Polychaeta</taxon>
        <taxon>Sedentaria</taxon>
        <taxon>Canalipalpata</taxon>
        <taxon>Sabellida</taxon>
        <taxon>Oweniida</taxon>
        <taxon>Oweniidae</taxon>
        <taxon>Owenia</taxon>
    </lineage>
</organism>
<dbReference type="GO" id="GO:0031966">
    <property type="term" value="C:mitochondrial membrane"/>
    <property type="evidence" value="ECO:0007669"/>
    <property type="project" value="UniProtKB-SubCell"/>
</dbReference>
<dbReference type="GO" id="GO:0000139">
    <property type="term" value="C:Golgi membrane"/>
    <property type="evidence" value="ECO:0007669"/>
    <property type="project" value="UniProtKB-SubCell"/>
</dbReference>
<keyword evidence="8" id="KW-0812">Transmembrane</keyword>
<accession>A0A8J1XVM1</accession>
<dbReference type="GO" id="GO:0015031">
    <property type="term" value="P:protein transport"/>
    <property type="evidence" value="ECO:0007669"/>
    <property type="project" value="UniProtKB-KW"/>
</dbReference>
<dbReference type="InterPro" id="IPR044865">
    <property type="entry name" value="MRH_dom"/>
</dbReference>